<dbReference type="AlphaFoldDB" id="A0AAF3EW78"/>
<name>A0AAF3EW78_9BILA</name>
<evidence type="ECO:0000256" key="1">
    <source>
        <dbReference type="SAM" id="Phobius"/>
    </source>
</evidence>
<feature type="transmembrane region" description="Helical" evidence="1">
    <location>
        <begin position="12"/>
        <end position="34"/>
    </location>
</feature>
<feature type="transmembrane region" description="Helical" evidence="1">
    <location>
        <begin position="100"/>
        <end position="126"/>
    </location>
</feature>
<dbReference type="Proteomes" id="UP000887575">
    <property type="component" value="Unassembled WGS sequence"/>
</dbReference>
<evidence type="ECO:0000313" key="3">
    <source>
        <dbReference type="WBParaSite" id="MBELARI_LOCUS18471"/>
    </source>
</evidence>
<dbReference type="InterPro" id="IPR019422">
    <property type="entry name" value="7TM_GPCR_serpentine_rcpt_Srh"/>
</dbReference>
<dbReference type="WBParaSite" id="MBELARI_LOCUS18471">
    <property type="protein sequence ID" value="MBELARI_LOCUS18471"/>
    <property type="gene ID" value="MBELARI_LOCUS18471"/>
</dbReference>
<evidence type="ECO:0000313" key="2">
    <source>
        <dbReference type="Proteomes" id="UP000887575"/>
    </source>
</evidence>
<reference evidence="3" key="1">
    <citation type="submission" date="2024-02" db="UniProtKB">
        <authorList>
            <consortium name="WormBaseParasite"/>
        </authorList>
    </citation>
    <scope>IDENTIFICATION</scope>
</reference>
<accession>A0AAF3EW78</accession>
<keyword evidence="1" id="KW-0812">Transmembrane</keyword>
<keyword evidence="2" id="KW-1185">Reference proteome</keyword>
<organism evidence="2 3">
    <name type="scientific">Mesorhabditis belari</name>
    <dbReference type="NCBI Taxonomy" id="2138241"/>
    <lineage>
        <taxon>Eukaryota</taxon>
        <taxon>Metazoa</taxon>
        <taxon>Ecdysozoa</taxon>
        <taxon>Nematoda</taxon>
        <taxon>Chromadorea</taxon>
        <taxon>Rhabditida</taxon>
        <taxon>Rhabditina</taxon>
        <taxon>Rhabditomorpha</taxon>
        <taxon>Rhabditoidea</taxon>
        <taxon>Rhabditidae</taxon>
        <taxon>Mesorhabditinae</taxon>
        <taxon>Mesorhabditis</taxon>
    </lineage>
</organism>
<dbReference type="Pfam" id="PF10318">
    <property type="entry name" value="7TM_GPCR_Srh"/>
    <property type="match status" value="1"/>
</dbReference>
<protein>
    <submittedName>
        <fullName evidence="3">Uncharacterized protein</fullName>
    </submittedName>
</protein>
<feature type="transmembrane region" description="Helical" evidence="1">
    <location>
        <begin position="54"/>
        <end position="80"/>
    </location>
</feature>
<sequence>MAAVTILPVIGFYTTGFLGFLGFTGRLQLLFGSFLDICDSRECFLLDQFGLQIISYGLGFQFLTATVNSVIVLGSTAYVLQFKCSHMSARTRYLQKKVFLTMNVQIGTAVLLMFMPPFILIFRYLVTGNLFIDSAVSSMVQIIFSSHGIGSNLCILALYDPYRKFWVEFKDEPRSHSQDSKPKEMKTLKHDLDQYFTKWDLRKNIDEAKDRIVNNEATKSNENALVKVKTLEPTSK</sequence>
<feature type="transmembrane region" description="Helical" evidence="1">
    <location>
        <begin position="138"/>
        <end position="159"/>
    </location>
</feature>
<keyword evidence="1" id="KW-1133">Transmembrane helix</keyword>
<proteinExistence type="predicted"/>
<keyword evidence="1" id="KW-0472">Membrane</keyword>